<accession>A0ABT2MRR1</accession>
<feature type="signal peptide" evidence="2">
    <location>
        <begin position="1"/>
        <end position="31"/>
    </location>
</feature>
<sequence length="505" mass="53455">MPKTRLARRFSLVLLATTFCSAMQGPGLAIAADPLLSSPMQEIASAPELRIWEFDPYTNELQITVPEGVTPDYSILTDPLRIAIDIPNGSNPVQSSTENYQGTVREIRISQMESGVTRIVMEFAPGVTLDSNPVTVTPIGQSNRWVVRPAVQLAESLPTTVTEPSREPNADLRTLPMLPPSAANQPPGISLPAPTLESAEFNPNSELGQMPVLNVPPPPPPPQLSELNIPVEDARSLDVTEDLDFELPVETSTGVNSTPTITVPPVESSSVQEAIVQSTPIPVTVESEISPPPPSPGMETPRALNSETDGILAFGQPLPTTGAIGTGPEPVTAETPPSMPEEVATNIPPDVLLSSGTVLVLNYPGSVAIALEDRLPRQEVLLVYSDIYDRTGQLVAPVGTPVIGSFVRDRGKIRFQTQSIILKGRAIPFLAQSDPLNGNRDISERRTLSYSALGAVAGAVLGGLAGGPLLGGAAAGAVTSFLRSDIAAIVEPGQILPVRLSEHWR</sequence>
<organism evidence="4 5">
    <name type="scientific">Laspinema palackyanum D2a</name>
    <dbReference type="NCBI Taxonomy" id="2953684"/>
    <lineage>
        <taxon>Bacteria</taxon>
        <taxon>Bacillati</taxon>
        <taxon>Cyanobacteriota</taxon>
        <taxon>Cyanophyceae</taxon>
        <taxon>Oscillatoriophycideae</taxon>
        <taxon>Oscillatoriales</taxon>
        <taxon>Laspinemataceae</taxon>
        <taxon>Laspinema</taxon>
        <taxon>Laspinema palackyanum</taxon>
    </lineage>
</organism>
<keyword evidence="2" id="KW-0732">Signal</keyword>
<gene>
    <name evidence="4" type="ORF">NG799_09680</name>
</gene>
<dbReference type="Pfam" id="PF11741">
    <property type="entry name" value="AMIN"/>
    <property type="match status" value="1"/>
</dbReference>
<dbReference type="RefSeq" id="WP_368006238.1">
    <property type="nucleotide sequence ID" value="NZ_JAMXFF010000012.1"/>
</dbReference>
<feature type="domain" description="AMIN" evidence="3">
    <location>
        <begin position="49"/>
        <end position="148"/>
    </location>
</feature>
<proteinExistence type="predicted"/>
<keyword evidence="5" id="KW-1185">Reference proteome</keyword>
<feature type="region of interest" description="Disordered" evidence="1">
    <location>
        <begin position="250"/>
        <end position="269"/>
    </location>
</feature>
<evidence type="ECO:0000256" key="2">
    <source>
        <dbReference type="SAM" id="SignalP"/>
    </source>
</evidence>
<dbReference type="EMBL" id="JAMXFF010000012">
    <property type="protein sequence ID" value="MCT7966601.1"/>
    <property type="molecule type" value="Genomic_DNA"/>
</dbReference>
<evidence type="ECO:0000313" key="4">
    <source>
        <dbReference type="EMBL" id="MCT7966601.1"/>
    </source>
</evidence>
<dbReference type="Gene3D" id="2.60.40.3500">
    <property type="match status" value="1"/>
</dbReference>
<feature type="chain" id="PRO_5045916764" evidence="2">
    <location>
        <begin position="32"/>
        <end position="505"/>
    </location>
</feature>
<protein>
    <submittedName>
        <fullName evidence="4">AMIN domain-containing protein</fullName>
    </submittedName>
</protein>
<evidence type="ECO:0000313" key="5">
    <source>
        <dbReference type="Proteomes" id="UP001525890"/>
    </source>
</evidence>
<reference evidence="4 5" key="1">
    <citation type="journal article" date="2022" name="Front. Microbiol.">
        <title>High genomic differentiation and limited gene flow indicate recent cryptic speciation within the genus Laspinema (cyanobacteria).</title>
        <authorList>
            <person name="Stanojkovic A."/>
            <person name="Skoupy S."/>
            <person name="Skaloud P."/>
            <person name="Dvorak P."/>
        </authorList>
    </citation>
    <scope>NUCLEOTIDE SEQUENCE [LARGE SCALE GENOMIC DNA]</scope>
    <source>
        <strain evidence="4 5">D2a</strain>
    </source>
</reference>
<name>A0ABT2MRR1_9CYAN</name>
<dbReference type="InterPro" id="IPR021731">
    <property type="entry name" value="AMIN_dom"/>
</dbReference>
<dbReference type="Proteomes" id="UP001525890">
    <property type="component" value="Unassembled WGS sequence"/>
</dbReference>
<comment type="caution">
    <text evidence="4">The sequence shown here is derived from an EMBL/GenBank/DDBJ whole genome shotgun (WGS) entry which is preliminary data.</text>
</comment>
<evidence type="ECO:0000259" key="3">
    <source>
        <dbReference type="Pfam" id="PF11741"/>
    </source>
</evidence>
<evidence type="ECO:0000256" key="1">
    <source>
        <dbReference type="SAM" id="MobiDB-lite"/>
    </source>
</evidence>